<dbReference type="Proteomes" id="UP000019678">
    <property type="component" value="Unassembled WGS sequence"/>
</dbReference>
<dbReference type="AlphaFoldDB" id="A0A017SYB4"/>
<evidence type="ECO:0000313" key="2">
    <source>
        <dbReference type="EMBL" id="EYF01575.1"/>
    </source>
</evidence>
<sequence>MSPRTRCAPCASPRKTGLLPHDHRTPLRTVSTHPTGPGPHAQPALTPASPHQRSHRRFHRRRQQLPCRPRHPLAIPSASARFPPAQRRSRRRAAGA</sequence>
<comment type="caution">
    <text evidence="2">The sequence shown here is derived from an EMBL/GenBank/DDBJ whole genome shotgun (WGS) entry which is preliminary data.</text>
</comment>
<reference evidence="2 3" key="1">
    <citation type="submission" date="2013-05" db="EMBL/GenBank/DDBJ databases">
        <title>Genome assembly of Chondromyces apiculatus DSM 436.</title>
        <authorList>
            <person name="Sharma G."/>
            <person name="Khatri I."/>
            <person name="Kaur C."/>
            <person name="Mayilraj S."/>
            <person name="Subramanian S."/>
        </authorList>
    </citation>
    <scope>NUCLEOTIDE SEQUENCE [LARGE SCALE GENOMIC DNA]</scope>
    <source>
        <strain evidence="2 3">DSM 436</strain>
    </source>
</reference>
<feature type="region of interest" description="Disordered" evidence="1">
    <location>
        <begin position="1"/>
        <end position="96"/>
    </location>
</feature>
<keyword evidence="3" id="KW-1185">Reference proteome</keyword>
<protein>
    <submittedName>
        <fullName evidence="2">Uncharacterized protein</fullName>
    </submittedName>
</protein>
<feature type="compositionally biased region" description="Basic residues" evidence="1">
    <location>
        <begin position="87"/>
        <end position="96"/>
    </location>
</feature>
<evidence type="ECO:0000256" key="1">
    <source>
        <dbReference type="SAM" id="MobiDB-lite"/>
    </source>
</evidence>
<organism evidence="2 3">
    <name type="scientific">Chondromyces apiculatus DSM 436</name>
    <dbReference type="NCBI Taxonomy" id="1192034"/>
    <lineage>
        <taxon>Bacteria</taxon>
        <taxon>Pseudomonadati</taxon>
        <taxon>Myxococcota</taxon>
        <taxon>Polyangia</taxon>
        <taxon>Polyangiales</taxon>
        <taxon>Polyangiaceae</taxon>
        <taxon>Chondromyces</taxon>
    </lineage>
</organism>
<gene>
    <name evidence="2" type="ORF">CAP_8015</name>
</gene>
<accession>A0A017SYB4</accession>
<dbReference type="EMBL" id="ASRX01000077">
    <property type="protein sequence ID" value="EYF01575.1"/>
    <property type="molecule type" value="Genomic_DNA"/>
</dbReference>
<feature type="compositionally biased region" description="Basic residues" evidence="1">
    <location>
        <begin position="52"/>
        <end position="71"/>
    </location>
</feature>
<evidence type="ECO:0000313" key="3">
    <source>
        <dbReference type="Proteomes" id="UP000019678"/>
    </source>
</evidence>
<feature type="compositionally biased region" description="Low complexity" evidence="1">
    <location>
        <begin position="76"/>
        <end position="86"/>
    </location>
</feature>
<proteinExistence type="predicted"/>
<name>A0A017SYB4_9BACT</name>